<dbReference type="STRING" id="69895.SAMN05192551_101548"/>
<dbReference type="Proteomes" id="UP000199287">
    <property type="component" value="Unassembled WGS sequence"/>
</dbReference>
<evidence type="ECO:0000256" key="7">
    <source>
        <dbReference type="ARBA" id="ARBA00022691"/>
    </source>
</evidence>
<comment type="pathway">
    <text evidence="11">Cofactor biosynthesis; biotin biosynthesis; 7,8-diaminononanoate from 8-amino-7-oxononanoate (SAM route): step 1/1.</text>
</comment>
<feature type="binding site" evidence="11">
    <location>
        <position position="284"/>
    </location>
    <ligand>
        <name>substrate</name>
    </ligand>
</feature>
<dbReference type="EMBL" id="FOQA01000001">
    <property type="protein sequence ID" value="SFH56576.1"/>
    <property type="molecule type" value="Genomic_DNA"/>
</dbReference>
<dbReference type="SUPFAM" id="SSF53383">
    <property type="entry name" value="PLP-dependent transferases"/>
    <property type="match status" value="1"/>
</dbReference>
<dbReference type="GO" id="GO:0005737">
    <property type="term" value="C:cytoplasm"/>
    <property type="evidence" value="ECO:0007669"/>
    <property type="project" value="UniProtKB-SubCell"/>
</dbReference>
<evidence type="ECO:0000256" key="11">
    <source>
        <dbReference type="HAMAP-Rule" id="MF_00834"/>
    </source>
</evidence>
<dbReference type="CDD" id="cd00610">
    <property type="entry name" value="OAT_like"/>
    <property type="match status" value="1"/>
</dbReference>
<dbReference type="NCBIfam" id="TIGR00508">
    <property type="entry name" value="bioA"/>
    <property type="match status" value="1"/>
</dbReference>
<feature type="binding site" evidence="11">
    <location>
        <position position="149"/>
    </location>
    <ligand>
        <name>substrate</name>
    </ligand>
</feature>
<dbReference type="AlphaFoldDB" id="A0A1I3B3B3"/>
<evidence type="ECO:0000256" key="10">
    <source>
        <dbReference type="ARBA" id="ARBA00060970"/>
    </source>
</evidence>
<keyword evidence="9 11" id="KW-0663">Pyridoxal phosphate</keyword>
<keyword evidence="4 11" id="KW-0963">Cytoplasm</keyword>
<dbReference type="Pfam" id="PF00202">
    <property type="entry name" value="Aminotran_3"/>
    <property type="match status" value="1"/>
</dbReference>
<dbReference type="GO" id="GO:0030170">
    <property type="term" value="F:pyridoxal phosphate binding"/>
    <property type="evidence" value="ECO:0007669"/>
    <property type="project" value="UniProtKB-UniRule"/>
</dbReference>
<dbReference type="HAMAP" id="MF_00834">
    <property type="entry name" value="BioA"/>
    <property type="match status" value="1"/>
</dbReference>
<evidence type="ECO:0000256" key="8">
    <source>
        <dbReference type="ARBA" id="ARBA00022756"/>
    </source>
</evidence>
<feature type="modified residue" description="N6-(pyridoxal phosphate)lysine" evidence="11">
    <location>
        <position position="284"/>
    </location>
</feature>
<comment type="catalytic activity">
    <reaction evidence="11">
        <text>(8S)-8-amino-7-oxononanoate + S-adenosyl-L-methionine = S-adenosyl-4-methylsulfanyl-2-oxobutanoate + (7R,8S)-7,8-diammoniononanoate</text>
        <dbReference type="Rhea" id="RHEA:16861"/>
        <dbReference type="ChEBI" id="CHEBI:16490"/>
        <dbReference type="ChEBI" id="CHEBI:59789"/>
        <dbReference type="ChEBI" id="CHEBI:149468"/>
        <dbReference type="ChEBI" id="CHEBI:149469"/>
        <dbReference type="EC" id="2.6.1.62"/>
    </reaction>
</comment>
<organism evidence="12 13">
    <name type="scientific">Tindallia magadiensis</name>
    <dbReference type="NCBI Taxonomy" id="69895"/>
    <lineage>
        <taxon>Bacteria</taxon>
        <taxon>Bacillati</taxon>
        <taxon>Bacillota</taxon>
        <taxon>Clostridia</taxon>
        <taxon>Peptostreptococcales</taxon>
        <taxon>Tindalliaceae</taxon>
        <taxon>Tindallia</taxon>
    </lineage>
</organism>
<keyword evidence="6 11" id="KW-0808">Transferase</keyword>
<keyword evidence="7 11" id="KW-0949">S-adenosyl-L-methionine</keyword>
<feature type="site" description="Participates in the substrate recognition with KAPA and in a stacking interaction with the adenine ring of SAM" evidence="11">
    <location>
        <position position="19"/>
    </location>
</feature>
<dbReference type="Gene3D" id="3.90.1150.10">
    <property type="entry name" value="Aspartate Aminotransferase, domain 1"/>
    <property type="match status" value="1"/>
</dbReference>
<dbReference type="Gene3D" id="3.40.640.10">
    <property type="entry name" value="Type I PLP-dependent aspartate aminotransferase-like (Major domain)"/>
    <property type="match status" value="1"/>
</dbReference>
<dbReference type="InterPro" id="IPR015422">
    <property type="entry name" value="PyrdxlP-dep_Trfase_small"/>
</dbReference>
<feature type="binding site" evidence="11">
    <location>
        <position position="415"/>
    </location>
    <ligand>
        <name>substrate</name>
    </ligand>
</feature>
<keyword evidence="13" id="KW-1185">Reference proteome</keyword>
<accession>A0A1I3B3B3</accession>
<evidence type="ECO:0000256" key="6">
    <source>
        <dbReference type="ARBA" id="ARBA00022679"/>
    </source>
</evidence>
<dbReference type="FunFam" id="3.40.640.10:FF:000078">
    <property type="entry name" value="Adenosylmethionine-8-amino-7-oxononanoate aminotransferase"/>
    <property type="match status" value="1"/>
</dbReference>
<dbReference type="PANTHER" id="PTHR42684">
    <property type="entry name" value="ADENOSYLMETHIONINE-8-AMINO-7-OXONONANOATE AMINOTRANSFERASE"/>
    <property type="match status" value="1"/>
</dbReference>
<comment type="similarity">
    <text evidence="10 11">Belongs to the class-III pyridoxal-phosphate-dependent aminotransferase family. BioA subfamily.</text>
</comment>
<dbReference type="InterPro" id="IPR005815">
    <property type="entry name" value="BioA"/>
</dbReference>
<evidence type="ECO:0000256" key="3">
    <source>
        <dbReference type="ARBA" id="ARBA00011738"/>
    </source>
</evidence>
<comment type="subunit">
    <text evidence="3 11">Homodimer.</text>
</comment>
<reference evidence="13" key="1">
    <citation type="submission" date="2016-10" db="EMBL/GenBank/DDBJ databases">
        <authorList>
            <person name="Varghese N."/>
            <person name="Submissions S."/>
        </authorList>
    </citation>
    <scope>NUCLEOTIDE SEQUENCE [LARGE SCALE GENOMIC DNA]</scope>
    <source>
        <strain evidence="13">Z-7934</strain>
    </source>
</reference>
<evidence type="ECO:0000256" key="2">
    <source>
        <dbReference type="ARBA" id="ARBA00004496"/>
    </source>
</evidence>
<sequence length="458" mass="52207">MDIIKNLQEKDLRHIWHPCSQMKDYESFPPIIVKKGEGVFLEDLKGNRYLDAVSSWWVNLFGHSNKRINEALKDQLDKLEHVIFANFSHEPAIELAERLAELAPGKINKMFFSENGSSAVEVALKVSFQYHQQNGQTKKKKFIALENAYHGETVGSLSLSGVGKYSNIFEPLLFDVFRSEAPDCLRCRYGGNRDSCEAECFASMEALVKEKHEEISGIIIEPLVQGAAGLKIYSPVYLKKLRKLCDQYAINFIADEIAVGFGRTGKMWACEHADVAPDLMTIGKGLTGGYLPMALTLVTDRIYDAFYDDYETSKAFIHSHSYSGNALACRAAVATLDIFDEDDIIENNKEKSRMLKEKVEKIIDEIPWVGEYRQIGMIGAIELVQNKETMECFDWKERIADRIYKKALQKGVLLRPMQNVIYFMPPYIINEQEMDMMINTAKESILECFKERSKEHGI</sequence>
<feature type="binding site" evidence="11">
    <location>
        <begin position="320"/>
        <end position="321"/>
    </location>
    <ligand>
        <name>pyridoxal 5'-phosphate</name>
        <dbReference type="ChEBI" id="CHEBI:597326"/>
    </ligand>
</feature>
<comment type="cofactor">
    <cofactor evidence="1 11">
        <name>pyridoxal 5'-phosphate</name>
        <dbReference type="ChEBI" id="CHEBI:597326"/>
    </cofactor>
</comment>
<feature type="binding site" evidence="11">
    <location>
        <begin position="116"/>
        <end position="117"/>
    </location>
    <ligand>
        <name>pyridoxal 5'-phosphate</name>
        <dbReference type="ChEBI" id="CHEBI:597326"/>
    </ligand>
</feature>
<name>A0A1I3B3B3_9FIRM</name>
<comment type="subcellular location">
    <subcellularLocation>
        <location evidence="2 11">Cytoplasm</location>
    </subcellularLocation>
</comment>
<dbReference type="RefSeq" id="WP_330390933.1">
    <property type="nucleotide sequence ID" value="NZ_FOQA01000001.1"/>
</dbReference>
<dbReference type="InterPro" id="IPR015421">
    <property type="entry name" value="PyrdxlP-dep_Trfase_major"/>
</dbReference>
<evidence type="ECO:0000256" key="5">
    <source>
        <dbReference type="ARBA" id="ARBA00022576"/>
    </source>
</evidence>
<keyword evidence="5 11" id="KW-0032">Aminotransferase</keyword>
<feature type="binding site" evidence="11">
    <location>
        <position position="56"/>
    </location>
    <ligand>
        <name>substrate</name>
    </ligand>
</feature>
<keyword evidence="8 11" id="KW-0093">Biotin biosynthesis</keyword>
<evidence type="ECO:0000256" key="1">
    <source>
        <dbReference type="ARBA" id="ARBA00001933"/>
    </source>
</evidence>
<dbReference type="InterPro" id="IPR005814">
    <property type="entry name" value="Aminotrans_3"/>
</dbReference>
<evidence type="ECO:0000256" key="9">
    <source>
        <dbReference type="ARBA" id="ARBA00022898"/>
    </source>
</evidence>
<feature type="binding site" evidence="11">
    <location>
        <position position="255"/>
    </location>
    <ligand>
        <name>pyridoxal 5'-phosphate</name>
        <dbReference type="ChEBI" id="CHEBI:597326"/>
    </ligand>
</feature>
<feature type="binding site" evidence="11">
    <location>
        <position position="319"/>
    </location>
    <ligand>
        <name>substrate</name>
    </ligand>
</feature>
<evidence type="ECO:0000256" key="4">
    <source>
        <dbReference type="ARBA" id="ARBA00022490"/>
    </source>
</evidence>
<evidence type="ECO:0000313" key="12">
    <source>
        <dbReference type="EMBL" id="SFH56576.1"/>
    </source>
</evidence>
<evidence type="ECO:0000313" key="13">
    <source>
        <dbReference type="Proteomes" id="UP000199287"/>
    </source>
</evidence>
<dbReference type="GO" id="GO:0009102">
    <property type="term" value="P:biotin biosynthetic process"/>
    <property type="evidence" value="ECO:0007669"/>
    <property type="project" value="UniProtKB-UniRule"/>
</dbReference>
<dbReference type="PANTHER" id="PTHR42684:SF17">
    <property type="entry name" value="ADENOSYLMETHIONINE-8-AMINO-7-OXONONANOATE AMINOTRANSFERASE"/>
    <property type="match status" value="1"/>
</dbReference>
<dbReference type="UniPathway" id="UPA00078">
    <property type="reaction ID" value="UER00160"/>
</dbReference>
<dbReference type="EC" id="2.6.1.62" evidence="11"/>
<dbReference type="InterPro" id="IPR049704">
    <property type="entry name" value="Aminotrans_3_PPA_site"/>
</dbReference>
<protein>
    <recommendedName>
        <fullName evidence="11">Adenosylmethionine-8-amino-7-oxononanoate aminotransferase</fullName>
        <ecNumber evidence="11">2.6.1.62</ecNumber>
    </recommendedName>
    <alternativeName>
        <fullName evidence="11">7,8-diamino-pelargonic acid aminotransferase</fullName>
        <shortName evidence="11">DAPA AT</shortName>
        <shortName evidence="11">DAPA aminotransferase</shortName>
    </alternativeName>
    <alternativeName>
        <fullName evidence="11">7,8-diaminononanoate synthase</fullName>
        <shortName evidence="11">DANS</shortName>
    </alternativeName>
    <alternativeName>
        <fullName evidence="11">Diaminopelargonic acid synthase</fullName>
    </alternativeName>
</protein>
<dbReference type="NCBIfam" id="NF004624">
    <property type="entry name" value="PRK05964.1"/>
    <property type="match status" value="1"/>
</dbReference>
<comment type="function">
    <text evidence="11">Catalyzes the transfer of the alpha-amino group from S-adenosyl-L-methionine (SAM) to 7-keto-8-aminopelargonic acid (KAPA) to form 7,8-diaminopelargonic acid (DAPA). It is the only aminotransferase known to utilize SAM as an amino donor.</text>
</comment>
<dbReference type="PIRSF" id="PIRSF000521">
    <property type="entry name" value="Transaminase_4ab_Lys_Orn"/>
    <property type="match status" value="1"/>
</dbReference>
<proteinExistence type="inferred from homology"/>
<gene>
    <name evidence="11" type="primary">bioA</name>
    <name evidence="12" type="ORF">SAMN05192551_101548</name>
</gene>
<dbReference type="GO" id="GO:0004015">
    <property type="term" value="F:adenosylmethionine-8-amino-7-oxononanoate transaminase activity"/>
    <property type="evidence" value="ECO:0007669"/>
    <property type="project" value="UniProtKB-UniRule"/>
</dbReference>
<dbReference type="PROSITE" id="PS00600">
    <property type="entry name" value="AA_TRANSFER_CLASS_3"/>
    <property type="match status" value="1"/>
</dbReference>
<dbReference type="InterPro" id="IPR015424">
    <property type="entry name" value="PyrdxlP-dep_Trfase"/>
</dbReference>